<accession>A0A417Y2J8</accession>
<dbReference type="AlphaFoldDB" id="A0A417Y2J8"/>
<proteinExistence type="predicted"/>
<organism evidence="1 2">
    <name type="scientific">Nocardioides immobilis</name>
    <dbReference type="NCBI Taxonomy" id="2049295"/>
    <lineage>
        <taxon>Bacteria</taxon>
        <taxon>Bacillati</taxon>
        <taxon>Actinomycetota</taxon>
        <taxon>Actinomycetes</taxon>
        <taxon>Propionibacteriales</taxon>
        <taxon>Nocardioidaceae</taxon>
        <taxon>Nocardioides</taxon>
    </lineage>
</organism>
<comment type="caution">
    <text evidence="1">The sequence shown here is derived from an EMBL/GenBank/DDBJ whole genome shotgun (WGS) entry which is preliminary data.</text>
</comment>
<reference evidence="1 2" key="1">
    <citation type="submission" date="2018-09" db="EMBL/GenBank/DDBJ databases">
        <title>Genome sequencing of Nocardioides immobilis CCTCC AB 2017083 for comparison to Nocardioides silvaticus.</title>
        <authorList>
            <person name="Li C."/>
            <person name="Wang G."/>
        </authorList>
    </citation>
    <scope>NUCLEOTIDE SEQUENCE [LARGE SCALE GENOMIC DNA]</scope>
    <source>
        <strain evidence="1 2">CCTCC AB 2017083</strain>
    </source>
</reference>
<evidence type="ECO:0000313" key="1">
    <source>
        <dbReference type="EMBL" id="RHW26795.1"/>
    </source>
</evidence>
<evidence type="ECO:0008006" key="3">
    <source>
        <dbReference type="Google" id="ProtNLM"/>
    </source>
</evidence>
<name>A0A417Y2J8_9ACTN</name>
<keyword evidence="2" id="KW-1185">Reference proteome</keyword>
<sequence length="537" mass="58949">MAVVRLSRTAVALFLSIALGLTLYLPLGPAVGGTGAAADPSGDPRSLQAKQVLADVQALLDGLTPQPSADPLEDGRSLTLALRDLRVLKEALPAAEQTEAEQILMRPGQPGDDYITQPLPLVRCAAVICVHYTERGNHAPRGSDGDPATTPSYIRKVRRTLQHVNDKYVAAGYRRPKADGGRGGQTDKVDVYIGDIGNEGLYGYCTSDDPNNPRQTGDYSVWAYCTLDDDYAAGEFPTNTPLENMRVTAAHEYFHAVQFGYDAYEDGWILESTATWAEDELFDKVNDNRNYLADSPLSAPRKSLDRFGGLYHYGAWIWWRYLTEEFQHETGGLPDLVLDVWRKLDGTPGAPNLYSTRGLARVLVQRETRLKREFALFSAANRHPASAYSEGGSRAYRPAAPAASVAVGPGARNPDAIDVRRNHLSSATVRFTPRETDQDDWRLRLALDLPRPARGSAAVVLLFKQGGGVRTEVVDLDATGAARTSVPFSTGAVRRVEVVLVNASTRFDCWKRTPFSCQGEPLDDDRRLTVDARAFRR</sequence>
<dbReference type="NCBIfam" id="NF045524">
    <property type="entry name" value="MXAN_6640_HExxH"/>
    <property type="match status" value="1"/>
</dbReference>
<gene>
    <name evidence="1" type="ORF">D0Z08_11350</name>
</gene>
<dbReference type="Proteomes" id="UP000283644">
    <property type="component" value="Unassembled WGS sequence"/>
</dbReference>
<protein>
    <recommendedName>
        <fullName evidence="3">Neutral metalloprotease</fullName>
    </recommendedName>
</protein>
<dbReference type="EMBL" id="QXGH01000015">
    <property type="protein sequence ID" value="RHW26795.1"/>
    <property type="molecule type" value="Genomic_DNA"/>
</dbReference>
<evidence type="ECO:0000313" key="2">
    <source>
        <dbReference type="Proteomes" id="UP000283644"/>
    </source>
</evidence>